<reference evidence="2" key="1">
    <citation type="submission" date="2016-11" db="EMBL/GenBank/DDBJ databases">
        <authorList>
            <person name="Varghese N."/>
            <person name="Submissions S."/>
        </authorList>
    </citation>
    <scope>NUCLEOTIDE SEQUENCE [LARGE SCALE GENOMIC DNA]</scope>
    <source>
        <strain evidence="2">DSM 10124</strain>
    </source>
</reference>
<dbReference type="Gene3D" id="3.30.200.20">
    <property type="entry name" value="Phosphorylase Kinase, domain 1"/>
    <property type="match status" value="1"/>
</dbReference>
<dbReference type="InterPro" id="IPR047175">
    <property type="entry name" value="CotS-like"/>
</dbReference>
<keyword evidence="2" id="KW-1185">Reference proteome</keyword>
<keyword evidence="1" id="KW-0167">Capsid protein</keyword>
<dbReference type="RefSeq" id="WP_073247641.1">
    <property type="nucleotide sequence ID" value="NZ_FQVG01000002.1"/>
</dbReference>
<evidence type="ECO:0000313" key="2">
    <source>
        <dbReference type="Proteomes" id="UP000184423"/>
    </source>
</evidence>
<protein>
    <submittedName>
        <fullName evidence="1">Spore coat protein, CotS family</fullName>
    </submittedName>
</protein>
<dbReference type="EMBL" id="FQVG01000002">
    <property type="protein sequence ID" value="SHE34821.1"/>
    <property type="molecule type" value="Genomic_DNA"/>
</dbReference>
<evidence type="ECO:0000313" key="1">
    <source>
        <dbReference type="EMBL" id="SHE34821.1"/>
    </source>
</evidence>
<dbReference type="Proteomes" id="UP000184423">
    <property type="component" value="Unassembled WGS sequence"/>
</dbReference>
<gene>
    <name evidence="1" type="ORF">SAMN02746091_00210</name>
</gene>
<dbReference type="SUPFAM" id="SSF56112">
    <property type="entry name" value="Protein kinase-like (PK-like)"/>
    <property type="match status" value="1"/>
</dbReference>
<keyword evidence="1" id="KW-0946">Virion</keyword>
<dbReference type="GO" id="GO:0042601">
    <property type="term" value="C:endospore-forming forespore"/>
    <property type="evidence" value="ECO:0007669"/>
    <property type="project" value="TreeGrafter"/>
</dbReference>
<organism evidence="1 2">
    <name type="scientific">Caloramator proteoclasticus DSM 10124</name>
    <dbReference type="NCBI Taxonomy" id="1121262"/>
    <lineage>
        <taxon>Bacteria</taxon>
        <taxon>Bacillati</taxon>
        <taxon>Bacillota</taxon>
        <taxon>Clostridia</taxon>
        <taxon>Eubacteriales</taxon>
        <taxon>Clostridiaceae</taxon>
        <taxon>Caloramator</taxon>
    </lineage>
</organism>
<dbReference type="Gene3D" id="3.90.1200.10">
    <property type="match status" value="1"/>
</dbReference>
<dbReference type="PANTHER" id="PTHR39179">
    <property type="entry name" value="SPORE COAT PROTEIN I"/>
    <property type="match status" value="1"/>
</dbReference>
<name>A0A1M4SRM3_9CLOT</name>
<sequence>MDLKTMDLKTIDLNKIINTIKNKYGIEIKELEKKRSVYKLISDRNNIFCLKEVNHNFSRFKWLSSFLLYLKEKGFLNCPLLIKDNQNQFYFNVNKHKYYYLTNWIEGNECKIDEIENALNSIELLCEFHRKALGFNSKQLPYEEAKLIKEYIKKKDDIIRYKNLIMSKKIMSYFDILYIETFDTQMALAEKSLIYLLNSNYRNLNKNAIKNKVICHNSFYYQNIIKSDNTLYLIDFDKIIYETVEYDLGKFIQRMMFRKSYNWQFDKAKLLIDKYCKCYGNNIDYKLLLSIIIYPHKFWKLGNKKYDKKKNLEESYYIRRLKKIITNNLSILNFINEFDKYYINKNI</sequence>
<accession>A0A1M4SRM3</accession>
<proteinExistence type="predicted"/>
<dbReference type="NCBIfam" id="TIGR02906">
    <property type="entry name" value="spore_CotS"/>
    <property type="match status" value="1"/>
</dbReference>
<dbReference type="PANTHER" id="PTHR39179:SF1">
    <property type="entry name" value="SPORE COAT PROTEIN I"/>
    <property type="match status" value="1"/>
</dbReference>
<dbReference type="InterPro" id="IPR011009">
    <property type="entry name" value="Kinase-like_dom_sf"/>
</dbReference>
<dbReference type="InterPro" id="IPR014255">
    <property type="entry name" value="Spore_coat_CotS"/>
</dbReference>
<dbReference type="AlphaFoldDB" id="A0A1M4SRM3"/>